<dbReference type="GeneTree" id="ENSGT00940000155181"/>
<feature type="signal peptide" evidence="4">
    <location>
        <begin position="1"/>
        <end position="39"/>
    </location>
</feature>
<dbReference type="Gene3D" id="3.80.10.10">
    <property type="entry name" value="Ribonuclease Inhibitor"/>
    <property type="match status" value="1"/>
</dbReference>
<sequence>MSTFTPRRGVNLFVPWRGSGSWRCLWWWVWVFGVTVGSADPWMSTEACPSSCSCSSTRISCVDPEGGITAFPVLQSEAEMENITDIYIANQSSFSSINDKDLHYYKNLRNLTVTNSRLTYVSKLAFLDNIKLQYLNLKDNNLSSLNWRPFKHLNISYLTLSGNPLHCSCENMWIKLWLGEEADIQDLRCIEDGGARKLLSRLNLPNCVLPTATLSPPKVTIMEGDNVQLTCTTAGVPSPELIWDMSLFTNYVIETSGQISVLRLSNLSSSDHNSKISCIAENIVGDRETSLLLDILFPPKITKLSDAISDHHWCIPFSVSGNPQPELQWYRNDVEVTEGQYIMTMIHDITEREYHGCLQLDSPTHINNGRYRLVAKNRYGTDKKEVDAHFMGEPWGKGFGTEPYYYAVSTQQYTRSKTTEYMAQHRGVWLDQSCTKARDREPQVVRVAKNCTLIKVLLRQNNIPQVEVKRSHSNNYLSKSKKVIGEKLEDKNTFLLFNTNRPSVTRTAQKAIDRNSHLLSPLCVTVILKCLLPFSPQASYVIKTYCSL</sequence>
<dbReference type="Pfam" id="PF13855">
    <property type="entry name" value="LRR_8"/>
    <property type="match status" value="1"/>
</dbReference>
<dbReference type="InterPro" id="IPR031635">
    <property type="entry name" value="NTRK_LRRCT"/>
</dbReference>
<dbReference type="SMART" id="SM00409">
    <property type="entry name" value="IG"/>
    <property type="match status" value="1"/>
</dbReference>
<evidence type="ECO:0000256" key="1">
    <source>
        <dbReference type="ARBA" id="ARBA00022729"/>
    </source>
</evidence>
<dbReference type="PANTHER" id="PTHR45842:SF12">
    <property type="entry name" value="KEKKON 5, ISOFORM A"/>
    <property type="match status" value="1"/>
</dbReference>
<dbReference type="SUPFAM" id="SSF52058">
    <property type="entry name" value="L domain-like"/>
    <property type="match status" value="1"/>
</dbReference>
<dbReference type="Proteomes" id="UP000265120">
    <property type="component" value="Chromosome Z"/>
</dbReference>
<dbReference type="InterPro" id="IPR050467">
    <property type="entry name" value="LRFN"/>
</dbReference>
<keyword evidence="2" id="KW-1015">Disulfide bond</keyword>
<keyword evidence="7" id="KW-1185">Reference proteome</keyword>
<organism evidence="6 7">
    <name type="scientific">Cynoglossus semilaevis</name>
    <name type="common">Tongue sole</name>
    <dbReference type="NCBI Taxonomy" id="244447"/>
    <lineage>
        <taxon>Eukaryota</taxon>
        <taxon>Metazoa</taxon>
        <taxon>Chordata</taxon>
        <taxon>Craniata</taxon>
        <taxon>Vertebrata</taxon>
        <taxon>Euteleostomi</taxon>
        <taxon>Actinopterygii</taxon>
        <taxon>Neopterygii</taxon>
        <taxon>Teleostei</taxon>
        <taxon>Neoteleostei</taxon>
        <taxon>Acanthomorphata</taxon>
        <taxon>Carangaria</taxon>
        <taxon>Pleuronectiformes</taxon>
        <taxon>Pleuronectoidei</taxon>
        <taxon>Cynoglossidae</taxon>
        <taxon>Cynoglossinae</taxon>
        <taxon>Cynoglossus</taxon>
    </lineage>
</organism>
<dbReference type="GO" id="GO:0005524">
    <property type="term" value="F:ATP binding"/>
    <property type="evidence" value="ECO:0007669"/>
    <property type="project" value="InterPro"/>
</dbReference>
<reference evidence="6" key="2">
    <citation type="submission" date="2025-08" db="UniProtKB">
        <authorList>
            <consortium name="Ensembl"/>
        </authorList>
    </citation>
    <scope>IDENTIFICATION</scope>
</reference>
<dbReference type="OMA" id="EPQIKWY"/>
<dbReference type="InterPro" id="IPR007110">
    <property type="entry name" value="Ig-like_dom"/>
</dbReference>
<keyword evidence="1 4" id="KW-0732">Signal</keyword>
<evidence type="ECO:0000313" key="7">
    <source>
        <dbReference type="Proteomes" id="UP000265120"/>
    </source>
</evidence>
<dbReference type="InParanoid" id="A0A3P8VYZ6"/>
<dbReference type="GO" id="GO:0004714">
    <property type="term" value="F:transmembrane receptor protein tyrosine kinase activity"/>
    <property type="evidence" value="ECO:0007669"/>
    <property type="project" value="InterPro"/>
</dbReference>
<dbReference type="Pfam" id="PF13927">
    <property type="entry name" value="Ig_3"/>
    <property type="match status" value="1"/>
</dbReference>
<dbReference type="AlphaFoldDB" id="A0A3P8VYZ6"/>
<evidence type="ECO:0000259" key="5">
    <source>
        <dbReference type="PROSITE" id="PS50835"/>
    </source>
</evidence>
<reference evidence="6" key="3">
    <citation type="submission" date="2025-09" db="UniProtKB">
        <authorList>
            <consortium name="Ensembl"/>
        </authorList>
    </citation>
    <scope>IDENTIFICATION</scope>
</reference>
<feature type="chain" id="PRO_5018056321" evidence="4">
    <location>
        <begin position="40"/>
        <end position="548"/>
    </location>
</feature>
<accession>A0A3P8VYZ6</accession>
<dbReference type="Gene3D" id="2.60.40.10">
    <property type="entry name" value="Immunoglobulins"/>
    <property type="match status" value="2"/>
</dbReference>
<dbReference type="InterPro" id="IPR003599">
    <property type="entry name" value="Ig_sub"/>
</dbReference>
<name>A0A3P8VYZ6_CYNSE</name>
<evidence type="ECO:0000256" key="2">
    <source>
        <dbReference type="ARBA" id="ARBA00023157"/>
    </source>
</evidence>
<evidence type="ECO:0000256" key="4">
    <source>
        <dbReference type="SAM" id="SignalP"/>
    </source>
</evidence>
<dbReference type="InterPro" id="IPR001611">
    <property type="entry name" value="Leu-rich_rpt"/>
</dbReference>
<keyword evidence="3" id="KW-0325">Glycoprotein</keyword>
<dbReference type="Pfam" id="PF16920">
    <property type="entry name" value="LRRCT_2"/>
    <property type="match status" value="1"/>
</dbReference>
<dbReference type="Pfam" id="PF07679">
    <property type="entry name" value="I-set"/>
    <property type="match status" value="1"/>
</dbReference>
<dbReference type="STRING" id="244447.ENSCSEP00000019532"/>
<dbReference type="Ensembl" id="ENSCSET00000019771.1">
    <property type="protein sequence ID" value="ENSCSEP00000019532.1"/>
    <property type="gene ID" value="ENSCSEG00000012494.1"/>
</dbReference>
<evidence type="ECO:0000256" key="3">
    <source>
        <dbReference type="ARBA" id="ARBA00023180"/>
    </source>
</evidence>
<dbReference type="GO" id="GO:0007169">
    <property type="term" value="P:cell surface receptor protein tyrosine kinase signaling pathway"/>
    <property type="evidence" value="ECO:0007669"/>
    <property type="project" value="InterPro"/>
</dbReference>
<dbReference type="InterPro" id="IPR013098">
    <property type="entry name" value="Ig_I-set"/>
</dbReference>
<evidence type="ECO:0000313" key="6">
    <source>
        <dbReference type="Ensembl" id="ENSCSEP00000019532.1"/>
    </source>
</evidence>
<feature type="domain" description="Ig-like" evidence="5">
    <location>
        <begin position="210"/>
        <end position="290"/>
    </location>
</feature>
<dbReference type="SUPFAM" id="SSF48726">
    <property type="entry name" value="Immunoglobulin"/>
    <property type="match status" value="2"/>
</dbReference>
<dbReference type="PANTHER" id="PTHR45842">
    <property type="entry name" value="SYNAPTIC ADHESION-LIKE MOLECULE SALM"/>
    <property type="match status" value="1"/>
</dbReference>
<dbReference type="PRINTS" id="PR01939">
    <property type="entry name" value="NTKRECEPTOR"/>
</dbReference>
<dbReference type="FunFam" id="3.80.10.10:FF:000163">
    <property type="entry name" value="Tyrosine-protein kinase receptor"/>
    <property type="match status" value="1"/>
</dbReference>
<dbReference type="FunFam" id="2.60.40.10:FF:000239">
    <property type="entry name" value="BDNF/NT-3 growth factors receptor"/>
    <property type="match status" value="1"/>
</dbReference>
<dbReference type="PROSITE" id="PS50835">
    <property type="entry name" value="IG_LIKE"/>
    <property type="match status" value="1"/>
</dbReference>
<dbReference type="InterPro" id="IPR036179">
    <property type="entry name" value="Ig-like_dom_sf"/>
</dbReference>
<dbReference type="InterPro" id="IPR020777">
    <property type="entry name" value="NTRK"/>
</dbReference>
<proteinExistence type="predicted"/>
<dbReference type="GO" id="GO:0005886">
    <property type="term" value="C:plasma membrane"/>
    <property type="evidence" value="ECO:0007669"/>
    <property type="project" value="InterPro"/>
</dbReference>
<protein>
    <submittedName>
        <fullName evidence="6">Neurotrophic receptor tyrosine kinase 2</fullName>
    </submittedName>
</protein>
<dbReference type="InterPro" id="IPR032675">
    <property type="entry name" value="LRR_dom_sf"/>
</dbReference>
<reference evidence="6 7" key="1">
    <citation type="journal article" date="2014" name="Nat. Genet.">
        <title>Whole-genome sequence of a flatfish provides insights into ZW sex chromosome evolution and adaptation to a benthic lifestyle.</title>
        <authorList>
            <person name="Chen S."/>
            <person name="Zhang G."/>
            <person name="Shao C."/>
            <person name="Huang Q."/>
            <person name="Liu G."/>
            <person name="Zhang P."/>
            <person name="Song W."/>
            <person name="An N."/>
            <person name="Chalopin D."/>
            <person name="Volff J.N."/>
            <person name="Hong Y."/>
            <person name="Li Q."/>
            <person name="Sha Z."/>
            <person name="Zhou H."/>
            <person name="Xie M."/>
            <person name="Yu Q."/>
            <person name="Liu Y."/>
            <person name="Xiang H."/>
            <person name="Wang N."/>
            <person name="Wu K."/>
            <person name="Yang C."/>
            <person name="Zhou Q."/>
            <person name="Liao X."/>
            <person name="Yang L."/>
            <person name="Hu Q."/>
            <person name="Zhang J."/>
            <person name="Meng L."/>
            <person name="Jin L."/>
            <person name="Tian Y."/>
            <person name="Lian J."/>
            <person name="Yang J."/>
            <person name="Miao G."/>
            <person name="Liu S."/>
            <person name="Liang Z."/>
            <person name="Yan F."/>
            <person name="Li Y."/>
            <person name="Sun B."/>
            <person name="Zhang H."/>
            <person name="Zhang J."/>
            <person name="Zhu Y."/>
            <person name="Du M."/>
            <person name="Zhao Y."/>
            <person name="Schartl M."/>
            <person name="Tang Q."/>
            <person name="Wang J."/>
        </authorList>
    </citation>
    <scope>NUCLEOTIDE SEQUENCE</scope>
</reference>
<dbReference type="InterPro" id="IPR013783">
    <property type="entry name" value="Ig-like_fold"/>
</dbReference>